<dbReference type="InterPro" id="IPR005025">
    <property type="entry name" value="FMN_Rdtase-like_dom"/>
</dbReference>
<evidence type="ECO:0000313" key="3">
    <source>
        <dbReference type="EMBL" id="ADU41933.1"/>
    </source>
</evidence>
<dbReference type="SUPFAM" id="SSF52218">
    <property type="entry name" value="Flavoproteins"/>
    <property type="match status" value="1"/>
</dbReference>
<feature type="compositionally biased region" description="Basic residues" evidence="1">
    <location>
        <begin position="160"/>
        <end position="175"/>
    </location>
</feature>
<feature type="region of interest" description="Disordered" evidence="1">
    <location>
        <begin position="139"/>
        <end position="197"/>
    </location>
</feature>
<dbReference type="KEGG" id="rpx:Rpdx1_0291"/>
<dbReference type="STRING" id="652103.Rpdx1_0291"/>
<gene>
    <name evidence="3" type="ordered locus">Rpdx1_0291</name>
</gene>
<feature type="domain" description="NADPH-dependent FMN reductase-like" evidence="2">
    <location>
        <begin position="4"/>
        <end position="135"/>
    </location>
</feature>
<dbReference type="GO" id="GO:0016491">
    <property type="term" value="F:oxidoreductase activity"/>
    <property type="evidence" value="ECO:0007669"/>
    <property type="project" value="InterPro"/>
</dbReference>
<dbReference type="EMBL" id="CP002418">
    <property type="protein sequence ID" value="ADU41933.1"/>
    <property type="molecule type" value="Genomic_DNA"/>
</dbReference>
<evidence type="ECO:0000313" key="4">
    <source>
        <dbReference type="Proteomes" id="UP000001402"/>
    </source>
</evidence>
<reference evidence="3" key="1">
    <citation type="submission" date="2010-12" db="EMBL/GenBank/DDBJ databases">
        <title>Complete sequence of Rhodopseudomonas palustris DX-1.</title>
        <authorList>
            <consortium name="US DOE Joint Genome Institute"/>
            <person name="Lucas S."/>
            <person name="Copeland A."/>
            <person name="Lapidus A."/>
            <person name="Cheng J.-F."/>
            <person name="Goodwin L."/>
            <person name="Pitluck S."/>
            <person name="Misra M."/>
            <person name="Chertkov O."/>
            <person name="Detter J.C."/>
            <person name="Han C."/>
            <person name="Tapia R."/>
            <person name="Land M."/>
            <person name="Hauser L."/>
            <person name="Kyrpides N."/>
            <person name="Ivanova N."/>
            <person name="Ovchinnikova G."/>
            <person name="Logan B."/>
            <person name="Oda Y."/>
            <person name="Harwood C."/>
            <person name="Woyke T."/>
        </authorList>
    </citation>
    <scope>NUCLEOTIDE SEQUENCE [LARGE SCALE GENOMIC DNA]</scope>
    <source>
        <strain evidence="3">DX-1</strain>
    </source>
</reference>
<sequence>MSAVKILIIPGSLRTGSHNVRLAAAAARELARADVDATWLSLADYPLPIYDADLEAKSGVPKNAVGLKRMIGAHHGVLIVSPEYNSAPPPLLKNAIDWVSRVADPHEAPGQVFRDRAFALAAASEGKLGGARCLARAAADSDRLPRTGDSQSARAVVRSHGLRRRRQAQAPRRQRCPAGDGPAIDRFRPADDEVTSS</sequence>
<dbReference type="GO" id="GO:0005829">
    <property type="term" value="C:cytosol"/>
    <property type="evidence" value="ECO:0007669"/>
    <property type="project" value="TreeGrafter"/>
</dbReference>
<protein>
    <submittedName>
        <fullName evidence="3">NADPH-dependent FMN reductase</fullName>
    </submittedName>
</protein>
<name>E6VI37_RHOPX</name>
<dbReference type="InterPro" id="IPR029039">
    <property type="entry name" value="Flavoprotein-like_sf"/>
</dbReference>
<dbReference type="PANTHER" id="PTHR30543:SF21">
    <property type="entry name" value="NAD(P)H-DEPENDENT FMN REDUCTASE LOT6"/>
    <property type="match status" value="1"/>
</dbReference>
<accession>E6VI37</accession>
<dbReference type="Proteomes" id="UP000001402">
    <property type="component" value="Chromosome"/>
</dbReference>
<dbReference type="GO" id="GO:0010181">
    <property type="term" value="F:FMN binding"/>
    <property type="evidence" value="ECO:0007669"/>
    <property type="project" value="TreeGrafter"/>
</dbReference>
<dbReference type="PANTHER" id="PTHR30543">
    <property type="entry name" value="CHROMATE REDUCTASE"/>
    <property type="match status" value="1"/>
</dbReference>
<proteinExistence type="predicted"/>
<dbReference type="eggNOG" id="COG0431">
    <property type="taxonomic scope" value="Bacteria"/>
</dbReference>
<dbReference type="Pfam" id="PF03358">
    <property type="entry name" value="FMN_red"/>
    <property type="match status" value="1"/>
</dbReference>
<evidence type="ECO:0000259" key="2">
    <source>
        <dbReference type="Pfam" id="PF03358"/>
    </source>
</evidence>
<dbReference type="InterPro" id="IPR050712">
    <property type="entry name" value="NAD(P)H-dep_reductase"/>
</dbReference>
<dbReference type="Gene3D" id="3.40.50.360">
    <property type="match status" value="1"/>
</dbReference>
<evidence type="ECO:0000256" key="1">
    <source>
        <dbReference type="SAM" id="MobiDB-lite"/>
    </source>
</evidence>
<dbReference type="AlphaFoldDB" id="E6VI37"/>
<organism evidence="3 4">
    <name type="scientific">Rhodopseudomonas palustris (strain DX-1)</name>
    <dbReference type="NCBI Taxonomy" id="652103"/>
    <lineage>
        <taxon>Bacteria</taxon>
        <taxon>Pseudomonadati</taxon>
        <taxon>Pseudomonadota</taxon>
        <taxon>Alphaproteobacteria</taxon>
        <taxon>Hyphomicrobiales</taxon>
        <taxon>Nitrobacteraceae</taxon>
        <taxon>Rhodopseudomonas</taxon>
    </lineage>
</organism>
<dbReference type="HOGENOM" id="CLU_055322_4_1_5"/>